<dbReference type="SMART" id="SM00954">
    <property type="entry name" value="RelA_SpoT"/>
    <property type="match status" value="1"/>
</dbReference>
<evidence type="ECO:0000313" key="4">
    <source>
        <dbReference type="Proteomes" id="UP000050424"/>
    </source>
</evidence>
<dbReference type="PANTHER" id="PTHR41773">
    <property type="entry name" value="GTP PYROPHOSPHATASE-RELATED"/>
    <property type="match status" value="1"/>
</dbReference>
<dbReference type="STRING" id="78410.A0A0P7B0L0"/>
<evidence type="ECO:0000259" key="2">
    <source>
        <dbReference type="SMART" id="SM00954"/>
    </source>
</evidence>
<dbReference type="GO" id="GO:0015969">
    <property type="term" value="P:guanosine tetraphosphate metabolic process"/>
    <property type="evidence" value="ECO:0007669"/>
    <property type="project" value="InterPro"/>
</dbReference>
<dbReference type="CDD" id="cd05399">
    <property type="entry name" value="NT_Rel-Spo_like"/>
    <property type="match status" value="1"/>
</dbReference>
<gene>
    <name evidence="3" type="ORF">AK830_g7038</name>
</gene>
<dbReference type="PANTHER" id="PTHR41773:SF1">
    <property type="entry name" value="RELA_SPOT DOMAIN-CONTAINING PROTEIN"/>
    <property type="match status" value="1"/>
</dbReference>
<proteinExistence type="predicted"/>
<dbReference type="InterPro" id="IPR043519">
    <property type="entry name" value="NT_sf"/>
</dbReference>
<dbReference type="InterPro" id="IPR007685">
    <property type="entry name" value="RelA_SpoT"/>
</dbReference>
<protein>
    <recommendedName>
        <fullName evidence="2">RelA/SpoT domain-containing protein</fullName>
    </recommendedName>
</protein>
<feature type="region of interest" description="Disordered" evidence="1">
    <location>
        <begin position="117"/>
        <end position="143"/>
    </location>
</feature>
<name>A0A0P7B0L0_9HYPO</name>
<sequence length="472" mass="52703">MAASLITEFVTKYQEHHRSYVDIATEAENECRKLLEENGIRAIITSRAKAADRVATKLNNRMEEKKYESFEDIRKDLVDLAGVRVALYFPSQEPQVVELLRTRFNVDKVIVHPSTVNTPVQTPTSDTFPHDAEAQPPAHPANPKYANQFAGYRASHLRVNLKEKDSDGTEIELQNGTSAAADGAPDKRTVMIEIQVASLLMHAWSEVNHDLAYKTLNGIPSNGELRILDGINGLVRTGEVLLGQLQMSVEERMANQNLPFLDSFELRAFIRRYAPAERVTGNKYRMGAVQWLYDVCKHLGLKTTGQLEPHLKSWRESSKKADSSTTVQSILDYIFDVYKQKEVNPLDSPYFKGPLNEVFNAKSLPEKIGLLSGIMAFASHFDVLHKGWTGEETIELPASHGALKRMGLLRIPENENEGGDVILTEKEAQMAVGPMKELWSWFAGNDSIQARVALGIARVDMGKDLSESLADA</sequence>
<dbReference type="AlphaFoldDB" id="A0A0P7B0L0"/>
<dbReference type="Proteomes" id="UP000050424">
    <property type="component" value="Unassembled WGS sequence"/>
</dbReference>
<dbReference type="OrthoDB" id="4719016at2759"/>
<feature type="compositionally biased region" description="Polar residues" evidence="1">
    <location>
        <begin position="117"/>
        <end position="127"/>
    </location>
</feature>
<feature type="domain" description="RelA/SpoT" evidence="2">
    <location>
        <begin position="46"/>
        <end position="219"/>
    </location>
</feature>
<evidence type="ECO:0000256" key="1">
    <source>
        <dbReference type="SAM" id="MobiDB-lite"/>
    </source>
</evidence>
<comment type="caution">
    <text evidence="3">The sequence shown here is derived from an EMBL/GenBank/DDBJ whole genome shotgun (WGS) entry which is preliminary data.</text>
</comment>
<dbReference type="Gene3D" id="3.30.460.10">
    <property type="entry name" value="Beta Polymerase, domain 2"/>
    <property type="match status" value="1"/>
</dbReference>
<dbReference type="Pfam" id="PF04607">
    <property type="entry name" value="RelA_SpoT"/>
    <property type="match status" value="1"/>
</dbReference>
<organism evidence="3 4">
    <name type="scientific">Neonectria ditissima</name>
    <dbReference type="NCBI Taxonomy" id="78410"/>
    <lineage>
        <taxon>Eukaryota</taxon>
        <taxon>Fungi</taxon>
        <taxon>Dikarya</taxon>
        <taxon>Ascomycota</taxon>
        <taxon>Pezizomycotina</taxon>
        <taxon>Sordariomycetes</taxon>
        <taxon>Hypocreomycetidae</taxon>
        <taxon>Hypocreales</taxon>
        <taxon>Nectriaceae</taxon>
        <taxon>Neonectria</taxon>
    </lineage>
</organism>
<evidence type="ECO:0000313" key="3">
    <source>
        <dbReference type="EMBL" id="KPM39512.1"/>
    </source>
</evidence>
<dbReference type="SUPFAM" id="SSF81301">
    <property type="entry name" value="Nucleotidyltransferase"/>
    <property type="match status" value="1"/>
</dbReference>
<accession>A0A0P7B0L0</accession>
<reference evidence="3 4" key="1">
    <citation type="submission" date="2015-09" db="EMBL/GenBank/DDBJ databases">
        <title>Draft genome of a European isolate of the apple canker pathogen Neonectria ditissima.</title>
        <authorList>
            <person name="Gomez-Cortecero A."/>
            <person name="Harrison R.J."/>
            <person name="Armitage A.D."/>
        </authorList>
    </citation>
    <scope>NUCLEOTIDE SEQUENCE [LARGE SCALE GENOMIC DNA]</scope>
    <source>
        <strain evidence="3 4">R09/05</strain>
    </source>
</reference>
<keyword evidence="4" id="KW-1185">Reference proteome</keyword>
<dbReference type="EMBL" id="LKCW01000105">
    <property type="protein sequence ID" value="KPM39512.1"/>
    <property type="molecule type" value="Genomic_DNA"/>
</dbReference>